<feature type="transmembrane region" description="Helical" evidence="5">
    <location>
        <begin position="133"/>
        <end position="159"/>
    </location>
</feature>
<keyword evidence="4 5" id="KW-0472">Membrane</keyword>
<dbReference type="InterPro" id="IPR052954">
    <property type="entry name" value="GPCR-Ligand_Int"/>
</dbReference>
<evidence type="ECO:0000256" key="3">
    <source>
        <dbReference type="ARBA" id="ARBA00022989"/>
    </source>
</evidence>
<proteinExistence type="predicted"/>
<evidence type="ECO:0000313" key="7">
    <source>
        <dbReference type="EMBL" id="GMR58716.1"/>
    </source>
</evidence>
<feature type="non-terminal residue" evidence="7">
    <location>
        <position position="1"/>
    </location>
</feature>
<dbReference type="Gene3D" id="1.20.1070.10">
    <property type="entry name" value="Rhodopsin 7-helix transmembrane proteins"/>
    <property type="match status" value="1"/>
</dbReference>
<dbReference type="GO" id="GO:0020037">
    <property type="term" value="F:heme binding"/>
    <property type="evidence" value="ECO:0007669"/>
    <property type="project" value="InterPro"/>
</dbReference>
<dbReference type="SUPFAM" id="SSF81321">
    <property type="entry name" value="Family A G protein-coupled receptor-like"/>
    <property type="match status" value="1"/>
</dbReference>
<dbReference type="InterPro" id="IPR012292">
    <property type="entry name" value="Globin/Proto"/>
</dbReference>
<evidence type="ECO:0000256" key="4">
    <source>
        <dbReference type="ARBA" id="ARBA00023136"/>
    </source>
</evidence>
<dbReference type="PANTHER" id="PTHR46641:SF13">
    <property type="entry name" value="G_PROTEIN_RECEP_F1_2 DOMAIN-CONTAINING PROTEIN"/>
    <property type="match status" value="1"/>
</dbReference>
<evidence type="ECO:0000256" key="5">
    <source>
        <dbReference type="SAM" id="Phobius"/>
    </source>
</evidence>
<dbReference type="GO" id="GO:0019825">
    <property type="term" value="F:oxygen binding"/>
    <property type="evidence" value="ECO:0007669"/>
    <property type="project" value="InterPro"/>
</dbReference>
<dbReference type="Proteomes" id="UP001328107">
    <property type="component" value="Unassembled WGS sequence"/>
</dbReference>
<keyword evidence="3 5" id="KW-1133">Transmembrane helix</keyword>
<dbReference type="GO" id="GO:0016020">
    <property type="term" value="C:membrane"/>
    <property type="evidence" value="ECO:0007669"/>
    <property type="project" value="UniProtKB-SubCell"/>
</dbReference>
<dbReference type="InterPro" id="IPR017452">
    <property type="entry name" value="GPCR_Rhodpsn_7TM"/>
</dbReference>
<feature type="transmembrane region" description="Helical" evidence="5">
    <location>
        <begin position="316"/>
        <end position="338"/>
    </location>
</feature>
<dbReference type="PANTHER" id="PTHR46641">
    <property type="entry name" value="FMRFAMIDE RECEPTOR-RELATED"/>
    <property type="match status" value="1"/>
</dbReference>
<feature type="transmembrane region" description="Helical" evidence="5">
    <location>
        <begin position="94"/>
        <end position="121"/>
    </location>
</feature>
<dbReference type="CDD" id="cd14978">
    <property type="entry name" value="7tmA_FMRFamide_R-like"/>
    <property type="match status" value="1"/>
</dbReference>
<name>A0AAN5D8D9_9BILA</name>
<sequence length="587" mass="67350">FQRAGLSNNPKRESVVDRREGIDGLRRSLAMKTDLIECRLPSNGSQASYEEQTYRKFEVFINGYASIFCVLIGTIGNLYGVRSVHITNFDKNRGVVLAVSVLALAFWDTALLWCAFFYYAIKTVDPWPAQAQFFNAITPCFHAFSQISNTASIWCVVAITSQRFMATRDPFRCQRSAALLQSFRERRTSSISFYACYANRRLLGIPMLISFFAIIVNLPAFFEISVTYCYKMIEGVQVEQNQLHVTALRTHPTYSLFYRTIFRMLITNIGPNFLIVFLTVWTIIILRGSNRSRMQLFRMTDSLLDRYSSREMMQTMISIILVTKFLLFRSLAFMLDIVEVAFKDEIKDHYIKFMMIVCISNFFILLNSASNCIIFLKASSWLNDKISERKTMKRKKTVTDSSQAFNRDRYIVLNSTWESAKNLTNDQIGYTVLYSMIRKQPSLLDPLRPPGFAPGGETHIVTLIGLPVKRSFDFMAQAKYQEIANRITSFIEELLKMMLDGAPDTCLQMRIRRAGAIHHSRNIKISSTVWKEFKACLLGIIGEIEFETPKKRDMALEVWSSFISFIIREMKLGVFACDSFGPVSVGS</sequence>
<dbReference type="PROSITE" id="PS50262">
    <property type="entry name" value="G_PROTEIN_RECEP_F1_2"/>
    <property type="match status" value="1"/>
</dbReference>
<evidence type="ECO:0000259" key="6">
    <source>
        <dbReference type="PROSITE" id="PS50262"/>
    </source>
</evidence>
<gene>
    <name evidence="7" type="ORF">PMAYCL1PPCAC_28911</name>
</gene>
<evidence type="ECO:0000256" key="1">
    <source>
        <dbReference type="ARBA" id="ARBA00004370"/>
    </source>
</evidence>
<organism evidence="7 8">
    <name type="scientific">Pristionchus mayeri</name>
    <dbReference type="NCBI Taxonomy" id="1317129"/>
    <lineage>
        <taxon>Eukaryota</taxon>
        <taxon>Metazoa</taxon>
        <taxon>Ecdysozoa</taxon>
        <taxon>Nematoda</taxon>
        <taxon>Chromadorea</taxon>
        <taxon>Rhabditida</taxon>
        <taxon>Rhabditina</taxon>
        <taxon>Diplogasteromorpha</taxon>
        <taxon>Diplogasteroidea</taxon>
        <taxon>Neodiplogasteridae</taxon>
        <taxon>Pristionchus</taxon>
    </lineage>
</organism>
<keyword evidence="8" id="KW-1185">Reference proteome</keyword>
<feature type="transmembrane region" description="Helical" evidence="5">
    <location>
        <begin position="350"/>
        <end position="376"/>
    </location>
</feature>
<keyword evidence="2 5" id="KW-0812">Transmembrane</keyword>
<comment type="caution">
    <text evidence="7">The sequence shown here is derived from an EMBL/GenBank/DDBJ whole genome shotgun (WGS) entry which is preliminary data.</text>
</comment>
<accession>A0AAN5D8D9</accession>
<feature type="domain" description="G-protein coupled receptors family 1 profile" evidence="6">
    <location>
        <begin position="76"/>
        <end position="375"/>
    </location>
</feature>
<dbReference type="EMBL" id="BTRK01000006">
    <property type="protein sequence ID" value="GMR58716.1"/>
    <property type="molecule type" value="Genomic_DNA"/>
</dbReference>
<protein>
    <recommendedName>
        <fullName evidence="6">G-protein coupled receptors family 1 profile domain-containing protein</fullName>
    </recommendedName>
</protein>
<dbReference type="AlphaFoldDB" id="A0AAN5D8D9"/>
<evidence type="ECO:0000313" key="8">
    <source>
        <dbReference type="Proteomes" id="UP001328107"/>
    </source>
</evidence>
<dbReference type="Gene3D" id="1.10.490.10">
    <property type="entry name" value="Globins"/>
    <property type="match status" value="1"/>
</dbReference>
<feature type="transmembrane region" description="Helical" evidence="5">
    <location>
        <begin position="59"/>
        <end position="82"/>
    </location>
</feature>
<evidence type="ECO:0000256" key="2">
    <source>
        <dbReference type="ARBA" id="ARBA00022692"/>
    </source>
</evidence>
<feature type="transmembrane region" description="Helical" evidence="5">
    <location>
        <begin position="202"/>
        <end position="222"/>
    </location>
</feature>
<feature type="transmembrane region" description="Helical" evidence="5">
    <location>
        <begin position="261"/>
        <end position="286"/>
    </location>
</feature>
<reference evidence="8" key="1">
    <citation type="submission" date="2022-10" db="EMBL/GenBank/DDBJ databases">
        <title>Genome assembly of Pristionchus species.</title>
        <authorList>
            <person name="Yoshida K."/>
            <person name="Sommer R.J."/>
        </authorList>
    </citation>
    <scope>NUCLEOTIDE SEQUENCE [LARGE SCALE GENOMIC DNA]</scope>
    <source>
        <strain evidence="8">RS5460</strain>
    </source>
</reference>
<comment type="subcellular location">
    <subcellularLocation>
        <location evidence="1">Membrane</location>
    </subcellularLocation>
</comment>